<dbReference type="Gramene" id="KQK16826">
    <property type="protein sequence ID" value="KQK16826"/>
    <property type="gene ID" value="BRADI_1g30850v3"/>
</dbReference>
<keyword evidence="5" id="KW-1185">Reference proteome</keyword>
<reference evidence="3" key="2">
    <citation type="submission" date="2017-06" db="EMBL/GenBank/DDBJ databases">
        <title>WGS assembly of Brachypodium distachyon.</title>
        <authorList>
            <consortium name="The International Brachypodium Initiative"/>
            <person name="Lucas S."/>
            <person name="Harmon-Smith M."/>
            <person name="Lail K."/>
            <person name="Tice H."/>
            <person name="Grimwood J."/>
            <person name="Bruce D."/>
            <person name="Barry K."/>
            <person name="Shu S."/>
            <person name="Lindquist E."/>
            <person name="Wang M."/>
            <person name="Pitluck S."/>
            <person name="Vogel J.P."/>
            <person name="Garvin D.F."/>
            <person name="Mockler T.C."/>
            <person name="Schmutz J."/>
            <person name="Rokhsar D."/>
            <person name="Bevan M.W."/>
        </authorList>
    </citation>
    <scope>NUCLEOTIDE SEQUENCE</scope>
    <source>
        <strain evidence="3">Bd21</strain>
    </source>
</reference>
<dbReference type="OrthoDB" id="1916242at2759"/>
<dbReference type="PANTHER" id="PTHR33476:SF16">
    <property type="entry name" value="OS06G0648500 PROTEIN"/>
    <property type="match status" value="1"/>
</dbReference>
<reference evidence="3 4" key="1">
    <citation type="journal article" date="2010" name="Nature">
        <title>Genome sequencing and analysis of the model grass Brachypodium distachyon.</title>
        <authorList>
            <consortium name="International Brachypodium Initiative"/>
        </authorList>
    </citation>
    <scope>NUCLEOTIDE SEQUENCE [LARGE SCALE GENOMIC DNA]</scope>
    <source>
        <strain evidence="3">Bd21</strain>
        <strain evidence="4">cv. Bd21</strain>
    </source>
</reference>
<protein>
    <submittedName>
        <fullName evidence="3 4">Uncharacterized protein</fullName>
    </submittedName>
</protein>
<dbReference type="HOGENOM" id="CLU_066096_0_0_1"/>
<feature type="region of interest" description="Disordered" evidence="2">
    <location>
        <begin position="62"/>
        <end position="112"/>
    </location>
</feature>
<gene>
    <name evidence="4" type="primary">LOC100840372</name>
    <name evidence="3" type="ORF">BRADI_1g30850v3</name>
</gene>
<organism evidence="3">
    <name type="scientific">Brachypodium distachyon</name>
    <name type="common">Purple false brome</name>
    <name type="synonym">Trachynia distachya</name>
    <dbReference type="NCBI Taxonomy" id="15368"/>
    <lineage>
        <taxon>Eukaryota</taxon>
        <taxon>Viridiplantae</taxon>
        <taxon>Streptophyta</taxon>
        <taxon>Embryophyta</taxon>
        <taxon>Tracheophyta</taxon>
        <taxon>Spermatophyta</taxon>
        <taxon>Magnoliopsida</taxon>
        <taxon>Liliopsida</taxon>
        <taxon>Poales</taxon>
        <taxon>Poaceae</taxon>
        <taxon>BOP clade</taxon>
        <taxon>Pooideae</taxon>
        <taxon>Stipodae</taxon>
        <taxon>Brachypodieae</taxon>
        <taxon>Brachypodium</taxon>
    </lineage>
</organism>
<dbReference type="EMBL" id="CM000880">
    <property type="protein sequence ID" value="KQK16825.1"/>
    <property type="molecule type" value="Genomic_DNA"/>
</dbReference>
<dbReference type="EMBL" id="CM000880">
    <property type="protein sequence ID" value="KQK16826.1"/>
    <property type="molecule type" value="Genomic_DNA"/>
</dbReference>
<proteinExistence type="predicted"/>
<feature type="compositionally biased region" description="Acidic residues" evidence="2">
    <location>
        <begin position="272"/>
        <end position="301"/>
    </location>
</feature>
<evidence type="ECO:0000256" key="1">
    <source>
        <dbReference type="SAM" id="Coils"/>
    </source>
</evidence>
<evidence type="ECO:0000313" key="5">
    <source>
        <dbReference type="Proteomes" id="UP000008810"/>
    </source>
</evidence>
<feature type="region of interest" description="Disordered" evidence="2">
    <location>
        <begin position="239"/>
        <end position="305"/>
    </location>
</feature>
<sequence length="368" mass="39756">MAAAAAGESTGRRILDYLNDGEELGLAEPASTPRASAAVAAARSLLPRFRWARLSRLGRNCGGGKGRPPVVEMEEEEEEIAGEKGELKPSMGASEPTAAADGGDGEARPPNPDIGVGLSLVFLLAKTSAEFRKMAEVRAEMETLMEEFKSGQACLSSVDDGDGEVSGARRDPEYSAASSCLTTDWTEPRIASARLEDHAGADAAMSFEKSSDGGCCSGSGKMELLEEELHAELERLHANYGAPDTPPGERGTGTAVEWSDDDGDCRQGSDGGEFEEDDMEDEHEGDEYEDEDDGGGVEEEERNGVSAVALERRLHELLHQRHQERIEELEAALGRAERKIAEKEMEAAMWKDTARMALRRHDDDDELQ</sequence>
<evidence type="ECO:0000313" key="4">
    <source>
        <dbReference type="EnsemblPlants" id="KQK16825"/>
    </source>
</evidence>
<dbReference type="eggNOG" id="ENOG502RZ5T">
    <property type="taxonomic scope" value="Eukaryota"/>
</dbReference>
<name>I1GVJ8_BRADI</name>
<dbReference type="RefSeq" id="XP_010239953.1">
    <property type="nucleotide sequence ID" value="XM_010241651.3"/>
</dbReference>
<dbReference type="RefSeq" id="XP_010239963.1">
    <property type="nucleotide sequence ID" value="XM_010241661.3"/>
</dbReference>
<reference evidence="4" key="3">
    <citation type="submission" date="2018-08" db="UniProtKB">
        <authorList>
            <consortium name="EnsemblPlants"/>
        </authorList>
    </citation>
    <scope>IDENTIFICATION</scope>
    <source>
        <strain evidence="4">cv. Bd21</strain>
    </source>
</reference>
<keyword evidence="1" id="KW-0175">Coiled coil</keyword>
<dbReference type="GeneID" id="100840372"/>
<evidence type="ECO:0000256" key="2">
    <source>
        <dbReference type="SAM" id="MobiDB-lite"/>
    </source>
</evidence>
<dbReference type="EnsemblPlants" id="KQK16826">
    <property type="protein sequence ID" value="KQK16826"/>
    <property type="gene ID" value="BRADI_1g30850v3"/>
</dbReference>
<dbReference type="RefSeq" id="XP_010239956.1">
    <property type="nucleotide sequence ID" value="XM_010241654.3"/>
</dbReference>
<dbReference type="KEGG" id="bdi:100840372"/>
<dbReference type="AlphaFoldDB" id="I1GVJ8"/>
<dbReference type="InterPro" id="IPR040348">
    <property type="entry name" value="POLAR-like"/>
</dbReference>
<dbReference type="EnsemblPlants" id="KQK16825">
    <property type="protein sequence ID" value="KQK16825"/>
    <property type="gene ID" value="BRADI_1g30850v3"/>
</dbReference>
<dbReference type="Proteomes" id="UP000008810">
    <property type="component" value="Chromosome 1"/>
</dbReference>
<dbReference type="STRING" id="15368.I1GVJ8"/>
<dbReference type="OMA" id="SMWKDTA"/>
<evidence type="ECO:0000313" key="3">
    <source>
        <dbReference type="EMBL" id="KQK16826.1"/>
    </source>
</evidence>
<dbReference type="GO" id="GO:0008356">
    <property type="term" value="P:asymmetric cell division"/>
    <property type="evidence" value="ECO:0007669"/>
    <property type="project" value="InterPro"/>
</dbReference>
<dbReference type="PANTHER" id="PTHR33476">
    <property type="entry name" value="EMB|CAB62613.1"/>
    <property type="match status" value="1"/>
</dbReference>
<dbReference type="Gramene" id="KQK16825">
    <property type="protein sequence ID" value="KQK16825"/>
    <property type="gene ID" value="BRADI_1g30850v3"/>
</dbReference>
<dbReference type="RefSeq" id="XP_003560361.1">
    <property type="nucleotide sequence ID" value="XM_003560313.4"/>
</dbReference>
<accession>I1GVJ8</accession>
<feature type="coiled-coil region" evidence="1">
    <location>
        <begin position="307"/>
        <end position="353"/>
    </location>
</feature>